<evidence type="ECO:0000313" key="2">
    <source>
        <dbReference type="EMBL" id="EPS63796.1"/>
    </source>
</evidence>
<proteinExistence type="predicted"/>
<dbReference type="GO" id="GO:0003676">
    <property type="term" value="F:nucleic acid binding"/>
    <property type="evidence" value="ECO:0007669"/>
    <property type="project" value="InterPro"/>
</dbReference>
<dbReference type="InterPro" id="IPR044730">
    <property type="entry name" value="RNase_H-like_dom_plant"/>
</dbReference>
<dbReference type="OrthoDB" id="914203at2759"/>
<dbReference type="PANTHER" id="PTHR47074:SF11">
    <property type="entry name" value="REVERSE TRANSCRIPTASE-LIKE PROTEIN"/>
    <property type="match status" value="1"/>
</dbReference>
<dbReference type="GO" id="GO:0004523">
    <property type="term" value="F:RNA-DNA hybrid ribonuclease activity"/>
    <property type="evidence" value="ECO:0007669"/>
    <property type="project" value="InterPro"/>
</dbReference>
<keyword evidence="3" id="KW-1185">Reference proteome</keyword>
<dbReference type="EMBL" id="AUSU01005230">
    <property type="protein sequence ID" value="EPS63796.1"/>
    <property type="molecule type" value="Genomic_DNA"/>
</dbReference>
<dbReference type="InterPro" id="IPR052929">
    <property type="entry name" value="RNase_H-like_EbsB-rel"/>
</dbReference>
<dbReference type="Pfam" id="PF13456">
    <property type="entry name" value="RVT_3"/>
    <property type="match status" value="1"/>
</dbReference>
<reference evidence="2 3" key="1">
    <citation type="journal article" date="2013" name="BMC Genomics">
        <title>The miniature genome of a carnivorous plant Genlisea aurea contains a low number of genes and short non-coding sequences.</title>
        <authorList>
            <person name="Leushkin E.V."/>
            <person name="Sutormin R.A."/>
            <person name="Nabieva E.R."/>
            <person name="Penin A.A."/>
            <person name="Kondrashov A.S."/>
            <person name="Logacheva M.D."/>
        </authorList>
    </citation>
    <scope>NUCLEOTIDE SEQUENCE [LARGE SCALE GENOMIC DNA]</scope>
</reference>
<evidence type="ECO:0000259" key="1">
    <source>
        <dbReference type="Pfam" id="PF13456"/>
    </source>
</evidence>
<protein>
    <recommendedName>
        <fullName evidence="1">RNase H type-1 domain-containing protein</fullName>
    </recommendedName>
</protein>
<name>S8CGS0_9LAMI</name>
<dbReference type="PANTHER" id="PTHR47074">
    <property type="entry name" value="BNAC02G40300D PROTEIN"/>
    <property type="match status" value="1"/>
</dbReference>
<evidence type="ECO:0000313" key="3">
    <source>
        <dbReference type="Proteomes" id="UP000015453"/>
    </source>
</evidence>
<gene>
    <name evidence="2" type="ORF">M569_10986</name>
</gene>
<dbReference type="AlphaFoldDB" id="S8CGS0"/>
<dbReference type="CDD" id="cd06222">
    <property type="entry name" value="RNase_H_like"/>
    <property type="match status" value="1"/>
</dbReference>
<comment type="caution">
    <text evidence="2">The sequence shown here is derived from an EMBL/GenBank/DDBJ whole genome shotgun (WGS) entry which is preliminary data.</text>
</comment>
<dbReference type="InterPro" id="IPR002156">
    <property type="entry name" value="RNaseH_domain"/>
</dbReference>
<feature type="domain" description="RNase H type-1" evidence="1">
    <location>
        <begin position="188"/>
        <end position="253"/>
    </location>
</feature>
<accession>S8CGS0</accession>
<dbReference type="Proteomes" id="UP000015453">
    <property type="component" value="Unassembled WGS sequence"/>
</dbReference>
<organism evidence="2 3">
    <name type="scientific">Genlisea aurea</name>
    <dbReference type="NCBI Taxonomy" id="192259"/>
    <lineage>
        <taxon>Eukaryota</taxon>
        <taxon>Viridiplantae</taxon>
        <taxon>Streptophyta</taxon>
        <taxon>Embryophyta</taxon>
        <taxon>Tracheophyta</taxon>
        <taxon>Spermatophyta</taxon>
        <taxon>Magnoliopsida</taxon>
        <taxon>eudicotyledons</taxon>
        <taxon>Gunneridae</taxon>
        <taxon>Pentapetalae</taxon>
        <taxon>asterids</taxon>
        <taxon>lamiids</taxon>
        <taxon>Lamiales</taxon>
        <taxon>Lentibulariaceae</taxon>
        <taxon>Genlisea</taxon>
    </lineage>
</organism>
<sequence length="280" mass="32184">MKVKELILDDFSGLNIPKLQQYLHPSDIPYVSSIPLARNPYPDRMIWHHSKQGEYSVKSGRSLSSRPKFLPLDGVLAVWRLGGFLWDISDQDPLHPLDWLVSSKQQLRHDRFLTFLVTLWCIWRHRLDYRHNQVVLDPLRTHHMIQCYMESSAVETTFPLTQPPLPPLLHRRWEKPPAGFLKLNFDNGRCNPTGTGLGGLIRDSQGECLAWFSYYHASSLDPELGEALAARKTLELALAMKIIRVILEGDSFTGSRQQIIGKLFLARNHHSRLYSPDDSV</sequence>